<accession>A0A6N8U8B1</accession>
<dbReference type="PIRSF" id="PIRSF030140">
    <property type="entry name" value="UCP030140"/>
    <property type="match status" value="1"/>
</dbReference>
<protein>
    <submittedName>
        <fullName evidence="1">dUTPase</fullName>
    </submittedName>
</protein>
<dbReference type="SUPFAM" id="SSF101386">
    <property type="entry name" value="all-alpha NTP pyrophosphatases"/>
    <property type="match status" value="1"/>
</dbReference>
<organism evidence="1 2">
    <name type="scientific">Copranaerobaculum intestinale</name>
    <dbReference type="NCBI Taxonomy" id="2692629"/>
    <lineage>
        <taxon>Bacteria</taxon>
        <taxon>Bacillati</taxon>
        <taxon>Bacillota</taxon>
        <taxon>Erysipelotrichia</taxon>
        <taxon>Erysipelotrichales</taxon>
        <taxon>Erysipelotrichaceae</taxon>
        <taxon>Copranaerobaculum</taxon>
    </lineage>
</organism>
<gene>
    <name evidence="1" type="ORF">GSF08_07165</name>
</gene>
<dbReference type="Pfam" id="PF08761">
    <property type="entry name" value="dUTPase_2"/>
    <property type="match status" value="1"/>
</dbReference>
<sequence length="163" mass="18979">MECKINDLYELQEALDDRIFEQHGVTRADTMTRRQLALLVEISELANETRCFKFWSNKGPSAQDVILEEYADGIHFLLSLGIDLKDDSESLSAMEIEGSKHEAFLMIYELANEFFKHCSLKSYHTLFEAYLGLGVKLGLHADMIREYYFKKNQKNHDRQNANY</sequence>
<dbReference type="InterPro" id="IPR014871">
    <property type="entry name" value="dUTPase/dCTP_pyrophosphatase"/>
</dbReference>
<dbReference type="InterPro" id="IPR016947">
    <property type="entry name" value="UCP030140"/>
</dbReference>
<dbReference type="Gene3D" id="1.10.4010.10">
    <property type="entry name" value="Type II deoxyuridine triphosphatase"/>
    <property type="match status" value="1"/>
</dbReference>
<dbReference type="CDD" id="cd11527">
    <property type="entry name" value="NTP-PPase_dUTPase"/>
    <property type="match status" value="1"/>
</dbReference>
<evidence type="ECO:0000313" key="1">
    <source>
        <dbReference type="EMBL" id="MXQ73715.1"/>
    </source>
</evidence>
<comment type="caution">
    <text evidence="1">The sequence shown here is derived from an EMBL/GenBank/DDBJ whole genome shotgun (WGS) entry which is preliminary data.</text>
</comment>
<dbReference type="Proteomes" id="UP000434036">
    <property type="component" value="Unassembled WGS sequence"/>
</dbReference>
<name>A0A6N8U8B1_9FIRM</name>
<evidence type="ECO:0000313" key="2">
    <source>
        <dbReference type="Proteomes" id="UP000434036"/>
    </source>
</evidence>
<reference evidence="1 2" key="1">
    <citation type="submission" date="2019-12" db="EMBL/GenBank/DDBJ databases">
        <authorList>
            <person name="Yang R."/>
        </authorList>
    </citation>
    <scope>NUCLEOTIDE SEQUENCE [LARGE SCALE GENOMIC DNA]</scope>
    <source>
        <strain evidence="1 2">DONG20-135</strain>
    </source>
</reference>
<dbReference type="AlphaFoldDB" id="A0A6N8U8B1"/>
<reference evidence="1 2" key="2">
    <citation type="submission" date="2020-01" db="EMBL/GenBank/DDBJ databases">
        <title>Clostridiaceae sp. nov. isolated from the gut of human by culturomics.</title>
        <authorList>
            <person name="Chang Y."/>
        </authorList>
    </citation>
    <scope>NUCLEOTIDE SEQUENCE [LARGE SCALE GENOMIC DNA]</scope>
    <source>
        <strain evidence="1 2">DONG20-135</strain>
    </source>
</reference>
<dbReference type="RefSeq" id="WP_160625126.1">
    <property type="nucleotide sequence ID" value="NZ_WUUQ01000002.1"/>
</dbReference>
<dbReference type="EMBL" id="WUUQ01000002">
    <property type="protein sequence ID" value="MXQ73715.1"/>
    <property type="molecule type" value="Genomic_DNA"/>
</dbReference>
<keyword evidence="2" id="KW-1185">Reference proteome</keyword>
<proteinExistence type="predicted"/>